<sequence>MRIPNQLLVPATVMALGVSLAACSISVGGSEGDSASEETTAAVATEEATQTTESADDTDTDADDSEDADTDDADAAADADTDDTDADTAVGASTVDITDSDWLGVIANGTQENVSGDYAIQSSGGTYNLVGELNSLTIQGSEVTVSAETIGTLTVQGSDVTVYVRQADTIQVFGSDVTVYYLDGAPSIQDIGADNTVEQLTD</sequence>
<evidence type="ECO:0000256" key="2">
    <source>
        <dbReference type="SAM" id="SignalP"/>
    </source>
</evidence>
<dbReference type="OrthoDB" id="3257238at2"/>
<evidence type="ECO:0000256" key="1">
    <source>
        <dbReference type="SAM" id="MobiDB-lite"/>
    </source>
</evidence>
<gene>
    <name evidence="3" type="ORF">ACGLYG10_1118</name>
</gene>
<accession>A0A1M4RY73</accession>
<reference evidence="4" key="1">
    <citation type="submission" date="2016-09" db="EMBL/GenBank/DDBJ databases">
        <authorList>
            <person name="Strepis N."/>
        </authorList>
    </citation>
    <scope>NUCLEOTIDE SEQUENCE [LARGE SCALE GENOMIC DNA]</scope>
</reference>
<protein>
    <recommendedName>
        <fullName evidence="5">DUF3060 domain-containing protein</fullName>
    </recommendedName>
</protein>
<keyword evidence="4" id="KW-1185">Reference proteome</keyword>
<feature type="compositionally biased region" description="Low complexity" evidence="1">
    <location>
        <begin position="37"/>
        <end position="53"/>
    </location>
</feature>
<dbReference type="RefSeq" id="WP_073328807.1">
    <property type="nucleotide sequence ID" value="NZ_FQTT01000009.1"/>
</dbReference>
<keyword evidence="2" id="KW-0732">Signal</keyword>
<evidence type="ECO:0008006" key="5">
    <source>
        <dbReference type="Google" id="ProtNLM"/>
    </source>
</evidence>
<dbReference type="AlphaFoldDB" id="A0A1M4RY73"/>
<organism evidence="3 4">
    <name type="scientific">Actinomyces glycerinitolerans</name>
    <dbReference type="NCBI Taxonomy" id="1892869"/>
    <lineage>
        <taxon>Bacteria</taxon>
        <taxon>Bacillati</taxon>
        <taxon>Actinomycetota</taxon>
        <taxon>Actinomycetes</taxon>
        <taxon>Actinomycetales</taxon>
        <taxon>Actinomycetaceae</taxon>
        <taxon>Actinomyces</taxon>
    </lineage>
</organism>
<dbReference type="PROSITE" id="PS51257">
    <property type="entry name" value="PROKAR_LIPOPROTEIN"/>
    <property type="match status" value="1"/>
</dbReference>
<dbReference type="InterPro" id="IPR021417">
    <property type="entry name" value="DUF3060"/>
</dbReference>
<dbReference type="Pfam" id="PF11259">
    <property type="entry name" value="DUF3060"/>
    <property type="match status" value="1"/>
</dbReference>
<proteinExistence type="predicted"/>
<feature type="region of interest" description="Disordered" evidence="1">
    <location>
        <begin position="27"/>
        <end position="87"/>
    </location>
</feature>
<feature type="signal peptide" evidence="2">
    <location>
        <begin position="1"/>
        <end position="21"/>
    </location>
</feature>
<name>A0A1M4RY73_9ACTO</name>
<dbReference type="STRING" id="1892869.ACGLYG10_1118"/>
<evidence type="ECO:0000313" key="3">
    <source>
        <dbReference type="EMBL" id="SHE24908.1"/>
    </source>
</evidence>
<evidence type="ECO:0000313" key="4">
    <source>
        <dbReference type="Proteomes" id="UP000184291"/>
    </source>
</evidence>
<dbReference type="Proteomes" id="UP000184291">
    <property type="component" value="Unassembled WGS sequence"/>
</dbReference>
<feature type="compositionally biased region" description="Acidic residues" evidence="1">
    <location>
        <begin position="54"/>
        <end position="86"/>
    </location>
</feature>
<feature type="chain" id="PRO_5038792041" description="DUF3060 domain-containing protein" evidence="2">
    <location>
        <begin position="22"/>
        <end position="202"/>
    </location>
</feature>
<dbReference type="EMBL" id="FQTT01000009">
    <property type="protein sequence ID" value="SHE24908.1"/>
    <property type="molecule type" value="Genomic_DNA"/>
</dbReference>